<organism evidence="4 5">
    <name type="scientific">Venturia effusa</name>
    <dbReference type="NCBI Taxonomy" id="50376"/>
    <lineage>
        <taxon>Eukaryota</taxon>
        <taxon>Fungi</taxon>
        <taxon>Dikarya</taxon>
        <taxon>Ascomycota</taxon>
        <taxon>Pezizomycotina</taxon>
        <taxon>Dothideomycetes</taxon>
        <taxon>Pleosporomycetidae</taxon>
        <taxon>Venturiales</taxon>
        <taxon>Venturiaceae</taxon>
        <taxon>Venturia</taxon>
    </lineage>
</organism>
<keyword evidence="5" id="KW-1185">Reference proteome</keyword>
<evidence type="ECO:0000259" key="1">
    <source>
        <dbReference type="Pfam" id="PF25115"/>
    </source>
</evidence>
<dbReference type="InterPro" id="IPR056826">
    <property type="entry name" value="Agd3_CE"/>
</dbReference>
<dbReference type="PANTHER" id="PTHR31002">
    <property type="entry name" value="SERIPAUPERIN"/>
    <property type="match status" value="1"/>
</dbReference>
<evidence type="ECO:0008006" key="6">
    <source>
        <dbReference type="Google" id="ProtNLM"/>
    </source>
</evidence>
<evidence type="ECO:0000313" key="5">
    <source>
        <dbReference type="Proteomes" id="UP000316270"/>
    </source>
</evidence>
<dbReference type="STRING" id="50376.A0A517LQJ3"/>
<dbReference type="InterPro" id="IPR056827">
    <property type="entry name" value="CBM87_Agd3"/>
</dbReference>
<dbReference type="InterPro" id="IPR056825">
    <property type="entry name" value="Agd3_C"/>
</dbReference>
<evidence type="ECO:0000259" key="3">
    <source>
        <dbReference type="Pfam" id="PF25117"/>
    </source>
</evidence>
<proteinExistence type="predicted"/>
<dbReference type="Pfam" id="PF25115">
    <property type="entry name" value="Agd3_CE"/>
    <property type="match status" value="1"/>
</dbReference>
<name>A0A517LQJ3_9PEZI</name>
<sequence>MASVVSAANTVKNTILVLARDTASGYSGTSGLAGYGIPYQLVVVPQAGITLPVLNSTATAGNYGGIIVLSDVAYSYAAGWSSALTAAQWASLYAYQTSFGVRMVRLDVYPGPDFGTTTAIAGEGCCDAGVEQLVSISNTAAFPKAGLNTGAGVSTQGLWHYPATITNASIATEIAQFAPAGQFTSKTTAAVINKIGSRQQMAFFMGFATEWSATSSFLQHAYIHWITRGLFVGRRRLYFNTQIDDMHLETDIYQPAGKLYRVVPADMSTHITWAKALNTRLPAGSSYKIEIGHNGNGAVENALAVNPSACTPTSAIEYPEQIDTALEFQKPLGTGTNIWPATPATYPVGWGATCLKTDPLASWFTTTANWQGTFTHISHTFTHAALNNATNSDAVKEITFNKQWFTTMGMTAAASFSSSGIIPPAITGLHNGDVIKAWLDNGITHVVGDNTRPPLLNTVNEFWPLTSTVAANGYAGLTILPRWATTIFYNCDTSDCTVAEWVNTSGGKGDFTALLADAKSTNTRHLLGLHQDGFMFHQANMRADSTIPSYTVGSQSVKSLLQIWVETITQEMSRLTTWPLITLRQDEMATQFRNRQTRDGCSPNMVWNYSADNTKIVGATITANSNTCSVPIFATFPSALTVAPGTNDGVGSDPLQYPVTLSGSAKTYLFSTAIAV</sequence>
<reference evidence="4 5" key="1">
    <citation type="submission" date="2019-07" db="EMBL/GenBank/DDBJ databases">
        <title>Finished genome of Venturia effusa.</title>
        <authorList>
            <person name="Young C.A."/>
            <person name="Cox M.P."/>
            <person name="Ganley A.R.D."/>
            <person name="David W.J."/>
        </authorList>
    </citation>
    <scope>NUCLEOTIDE SEQUENCE [LARGE SCALE GENOMIC DNA]</scope>
    <source>
        <strain evidence="5">albino</strain>
    </source>
</reference>
<accession>A0A517LQJ3</accession>
<dbReference type="Pfam" id="PF25117">
    <property type="entry name" value="Agd3_C"/>
    <property type="match status" value="1"/>
</dbReference>
<gene>
    <name evidence="4" type="ORF">FKW77_000823</name>
</gene>
<dbReference type="AlphaFoldDB" id="A0A517LQJ3"/>
<feature type="domain" description="Agd3 CBM87" evidence="2">
    <location>
        <begin position="11"/>
        <end position="225"/>
    </location>
</feature>
<feature type="domain" description="Agd3 deacetylase" evidence="1">
    <location>
        <begin position="239"/>
        <end position="605"/>
    </location>
</feature>
<protein>
    <recommendedName>
        <fullName evidence="6">Extracellular serine-rich protein</fullName>
    </recommendedName>
</protein>
<feature type="domain" description="Agd3 C-terminal" evidence="3">
    <location>
        <begin position="609"/>
        <end position="674"/>
    </location>
</feature>
<evidence type="ECO:0000313" key="4">
    <source>
        <dbReference type="EMBL" id="QDS77911.1"/>
    </source>
</evidence>
<evidence type="ECO:0000259" key="2">
    <source>
        <dbReference type="Pfam" id="PF25116"/>
    </source>
</evidence>
<dbReference type="Pfam" id="PF25116">
    <property type="entry name" value="CBM87_Agd3"/>
    <property type="match status" value="1"/>
</dbReference>
<dbReference type="PANTHER" id="PTHR31002:SF34">
    <property type="entry name" value="CELL WALL PROTEIN CWP1-RELATED"/>
    <property type="match status" value="1"/>
</dbReference>
<dbReference type="EMBL" id="CP042203">
    <property type="protein sequence ID" value="QDS77911.1"/>
    <property type="molecule type" value="Genomic_DNA"/>
</dbReference>
<dbReference type="Proteomes" id="UP000316270">
    <property type="component" value="Chromosome 19"/>
</dbReference>
<dbReference type="OrthoDB" id="2113314at2759"/>
<dbReference type="InterPro" id="IPR050788">
    <property type="entry name" value="Yeast_SRP1/TIP1_CWP"/>
</dbReference>